<dbReference type="InterPro" id="IPR010390">
    <property type="entry name" value="ABC-2_transporter-like"/>
</dbReference>
<dbReference type="RefSeq" id="WP_053402643.1">
    <property type="nucleotide sequence ID" value="NZ_JAUKEN010000001.1"/>
</dbReference>
<evidence type="ECO:0008006" key="4">
    <source>
        <dbReference type="Google" id="ProtNLM"/>
    </source>
</evidence>
<organism evidence="2 3">
    <name type="scientific">Priestia koreensis</name>
    <dbReference type="NCBI Taxonomy" id="284581"/>
    <lineage>
        <taxon>Bacteria</taxon>
        <taxon>Bacillati</taxon>
        <taxon>Bacillota</taxon>
        <taxon>Bacilli</taxon>
        <taxon>Bacillales</taxon>
        <taxon>Bacillaceae</taxon>
        <taxon>Priestia</taxon>
    </lineage>
</organism>
<sequence length="262" mass="29625">MRKYWHLLKSQMQIETAYMAWYWADTISGILRLFIMYFFWAAVFQNRQSVGELTFQSMITYVIIAMTLEAFVAGVGKTIAQDIKGGNIALELLKPYDYLTKLIWMDFGSKINGFVRSALPILLLSFLFLDITKPASLLAGCFFIPSMVAGILIGTQIDLIIGVLAFWTVNIWGLGVLREAIVKFFSGALIPLTLFPGWFQEVSQWLPFQSMIYVPVGIYTGQISGGHILTSFAIQCVWLLAIYIIVRVMWQQAVKRITVFGG</sequence>
<keyword evidence="3" id="KW-1185">Reference proteome</keyword>
<keyword evidence="1" id="KW-0472">Membrane</keyword>
<feature type="transmembrane region" description="Helical" evidence="1">
    <location>
        <begin position="135"/>
        <end position="168"/>
    </location>
</feature>
<dbReference type="AlphaFoldDB" id="A0A0M0KWS6"/>
<proteinExistence type="predicted"/>
<feature type="transmembrane region" description="Helical" evidence="1">
    <location>
        <begin position="180"/>
        <end position="199"/>
    </location>
</feature>
<dbReference type="PANTHER" id="PTHR36832:SF1">
    <property type="entry name" value="SLR1174 PROTEIN"/>
    <property type="match status" value="1"/>
</dbReference>
<dbReference type="STRING" id="284581.AMD01_17025"/>
<evidence type="ECO:0000313" key="3">
    <source>
        <dbReference type="Proteomes" id="UP000037558"/>
    </source>
</evidence>
<dbReference type="PANTHER" id="PTHR36832">
    <property type="entry name" value="SLR1174 PROTEIN-RELATED"/>
    <property type="match status" value="1"/>
</dbReference>
<comment type="caution">
    <text evidence="2">The sequence shown here is derived from an EMBL/GenBank/DDBJ whole genome shotgun (WGS) entry which is preliminary data.</text>
</comment>
<name>A0A0M0KWS6_9BACI</name>
<dbReference type="Proteomes" id="UP000037558">
    <property type="component" value="Unassembled WGS sequence"/>
</dbReference>
<evidence type="ECO:0000313" key="2">
    <source>
        <dbReference type="EMBL" id="KOO42843.1"/>
    </source>
</evidence>
<keyword evidence="1" id="KW-1133">Transmembrane helix</keyword>
<feature type="transmembrane region" description="Helical" evidence="1">
    <location>
        <begin position="21"/>
        <end position="43"/>
    </location>
</feature>
<dbReference type="PATRIC" id="fig|284581.3.peg.2911"/>
<dbReference type="OrthoDB" id="8582979at2"/>
<keyword evidence="1" id="KW-0812">Transmembrane</keyword>
<gene>
    <name evidence="2" type="ORF">AMD01_17025</name>
</gene>
<evidence type="ECO:0000256" key="1">
    <source>
        <dbReference type="SAM" id="Phobius"/>
    </source>
</evidence>
<dbReference type="EMBL" id="LILC01000023">
    <property type="protein sequence ID" value="KOO42843.1"/>
    <property type="molecule type" value="Genomic_DNA"/>
</dbReference>
<feature type="transmembrane region" description="Helical" evidence="1">
    <location>
        <begin position="111"/>
        <end position="129"/>
    </location>
</feature>
<feature type="transmembrane region" description="Helical" evidence="1">
    <location>
        <begin position="219"/>
        <end position="246"/>
    </location>
</feature>
<reference evidence="3" key="1">
    <citation type="submission" date="2015-08" db="EMBL/GenBank/DDBJ databases">
        <title>Fjat-14210 dsm16467.</title>
        <authorList>
            <person name="Liu B."/>
            <person name="Wang J."/>
            <person name="Zhu Y."/>
            <person name="Liu G."/>
            <person name="Chen Q."/>
            <person name="Chen Z."/>
            <person name="Lan J."/>
            <person name="Che J."/>
            <person name="Ge C."/>
            <person name="Shi H."/>
            <person name="Pan Z."/>
            <person name="Liu X."/>
        </authorList>
    </citation>
    <scope>NUCLEOTIDE SEQUENCE [LARGE SCALE GENOMIC DNA]</scope>
    <source>
        <strain evidence="3">DSM 16467</strain>
    </source>
</reference>
<protein>
    <recommendedName>
        <fullName evidence="4">ABC transporter permease</fullName>
    </recommendedName>
</protein>
<dbReference type="Pfam" id="PF06182">
    <property type="entry name" value="ABC2_membrane_6"/>
    <property type="match status" value="1"/>
</dbReference>
<accession>A0A0M0KWS6</accession>
<feature type="transmembrane region" description="Helical" evidence="1">
    <location>
        <begin position="55"/>
        <end position="75"/>
    </location>
</feature>